<keyword evidence="1" id="KW-1133">Transmembrane helix</keyword>
<feature type="transmembrane region" description="Helical" evidence="1">
    <location>
        <begin position="12"/>
        <end position="33"/>
    </location>
</feature>
<sequence>MNLGEESVIVWWVPRIIMAGGMIMCGWILIFLGRLARTGKYGRDDAAGIRTANTLASEEAWKVGHIRASRAIQVAGVVFYISAAWVVIPYFSYYTASIGFCLIAISAFAVIGYAIFVADRAAAELLREKAEAEEEQDL</sequence>
<dbReference type="GeneID" id="64407950"/>
<dbReference type="RefSeq" id="WP_061788134.1">
    <property type="nucleotide sequence ID" value="NZ_CAJZDL010000002.1"/>
</dbReference>
<feature type="transmembrane region" description="Helical" evidence="1">
    <location>
        <begin position="71"/>
        <end position="91"/>
    </location>
</feature>
<gene>
    <name evidence="2" type="ORF">NCTC12967_02522</name>
</gene>
<protein>
    <submittedName>
        <fullName evidence="2">Predicted integral membrane protein</fullName>
    </submittedName>
</protein>
<keyword evidence="1" id="KW-0812">Transmembrane</keyword>
<dbReference type="AlphaFoldDB" id="A0A448N1H6"/>
<evidence type="ECO:0000313" key="3">
    <source>
        <dbReference type="Proteomes" id="UP000273044"/>
    </source>
</evidence>
<dbReference type="EMBL" id="LR134406">
    <property type="protein sequence ID" value="VEH71204.1"/>
    <property type="molecule type" value="Genomic_DNA"/>
</dbReference>
<dbReference type="Pfam" id="PF13630">
    <property type="entry name" value="SdpI"/>
    <property type="match status" value="1"/>
</dbReference>
<dbReference type="InterPro" id="IPR025962">
    <property type="entry name" value="SdpI/YhfL"/>
</dbReference>
<name>A0A448N1H6_9ACTN</name>
<keyword evidence="1" id="KW-0472">Membrane</keyword>
<reference evidence="2 3" key="1">
    <citation type="submission" date="2018-12" db="EMBL/GenBank/DDBJ databases">
        <authorList>
            <consortium name="Pathogen Informatics"/>
        </authorList>
    </citation>
    <scope>NUCLEOTIDE SEQUENCE [LARGE SCALE GENOMIC DNA]</scope>
    <source>
        <strain evidence="2 3">NCTC12967</strain>
    </source>
</reference>
<evidence type="ECO:0000256" key="1">
    <source>
        <dbReference type="SAM" id="Phobius"/>
    </source>
</evidence>
<accession>A0A448N1H6</accession>
<organism evidence="2 3">
    <name type="scientific">Arachnia propionica</name>
    <dbReference type="NCBI Taxonomy" id="1750"/>
    <lineage>
        <taxon>Bacteria</taxon>
        <taxon>Bacillati</taxon>
        <taxon>Actinomycetota</taxon>
        <taxon>Actinomycetes</taxon>
        <taxon>Propionibacteriales</taxon>
        <taxon>Propionibacteriaceae</taxon>
        <taxon>Arachnia</taxon>
    </lineage>
</organism>
<dbReference type="Proteomes" id="UP000273044">
    <property type="component" value="Chromosome"/>
</dbReference>
<evidence type="ECO:0000313" key="2">
    <source>
        <dbReference type="EMBL" id="VEH71204.1"/>
    </source>
</evidence>
<feature type="transmembrane region" description="Helical" evidence="1">
    <location>
        <begin position="97"/>
        <end position="118"/>
    </location>
</feature>
<keyword evidence="3" id="KW-1185">Reference proteome</keyword>
<proteinExistence type="predicted"/>